<feature type="compositionally biased region" description="Polar residues" evidence="2">
    <location>
        <begin position="66"/>
        <end position="86"/>
    </location>
</feature>
<evidence type="ECO:0000256" key="1">
    <source>
        <dbReference type="SAM" id="Coils"/>
    </source>
</evidence>
<protein>
    <submittedName>
        <fullName evidence="3">Uncharacterized protein</fullName>
    </submittedName>
</protein>
<dbReference type="eggNOG" id="ENOG502S9DX">
    <property type="taxonomic scope" value="Eukaryota"/>
</dbReference>
<dbReference type="HOGENOM" id="CLU_096885_0_0_1"/>
<organism evidence="3 4">
    <name type="scientific">Tetrapisispora phaffii (strain ATCC 24235 / CBS 4417 / NBRC 1672 / NRRL Y-8282 / UCD 70-5)</name>
    <name type="common">Yeast</name>
    <name type="synonym">Fabospora phaffii</name>
    <dbReference type="NCBI Taxonomy" id="1071381"/>
    <lineage>
        <taxon>Eukaryota</taxon>
        <taxon>Fungi</taxon>
        <taxon>Dikarya</taxon>
        <taxon>Ascomycota</taxon>
        <taxon>Saccharomycotina</taxon>
        <taxon>Saccharomycetes</taxon>
        <taxon>Saccharomycetales</taxon>
        <taxon>Saccharomycetaceae</taxon>
        <taxon>Tetrapisispora</taxon>
    </lineage>
</organism>
<reference evidence="3 4" key="1">
    <citation type="journal article" date="2011" name="Proc. Natl. Acad. Sci. U.S.A.">
        <title>Evolutionary erosion of yeast sex chromosomes by mating-type switching accidents.</title>
        <authorList>
            <person name="Gordon J.L."/>
            <person name="Armisen D."/>
            <person name="Proux-Wera E."/>
            <person name="Oheigeartaigh S.S."/>
            <person name="Byrne K.P."/>
            <person name="Wolfe K.H."/>
        </authorList>
    </citation>
    <scope>NUCLEOTIDE SEQUENCE [LARGE SCALE GENOMIC DNA]</scope>
    <source>
        <strain evidence="4">ATCC 24235 / CBS 4417 / NBRC 1672 / NRRL Y-8282 / UCD 70-5</strain>
    </source>
</reference>
<evidence type="ECO:0000313" key="4">
    <source>
        <dbReference type="Proteomes" id="UP000005666"/>
    </source>
</evidence>
<sequence length="196" mass="22555">MERIARLEEEHVKTHSELLKALDTLYLLKKSGGKDIELNPDRKQQLETRTKVQLSLQKSIPLLRSINSVSNMQNGNDNSGKSTTENPDIPSAEKMLANRLGSFMEEDYEKTQALFEAMNLETEEREELQREQQRYEALIAQYKDLASKLDDKLAKQKEMNEHATAVSDEEYLRQNETMEQLLLALKIHGGYLNATE</sequence>
<feature type="region of interest" description="Disordered" evidence="2">
    <location>
        <begin position="66"/>
        <end position="89"/>
    </location>
</feature>
<dbReference type="GeneID" id="11531293"/>
<feature type="coiled-coil region" evidence="1">
    <location>
        <begin position="111"/>
        <end position="159"/>
    </location>
</feature>
<accession>G8BTB5</accession>
<dbReference type="OrthoDB" id="4035717at2759"/>
<evidence type="ECO:0000256" key="2">
    <source>
        <dbReference type="SAM" id="MobiDB-lite"/>
    </source>
</evidence>
<dbReference type="Proteomes" id="UP000005666">
    <property type="component" value="Chromosome 5"/>
</dbReference>
<gene>
    <name evidence="3" type="primary">TPHA0E00470</name>
    <name evidence="3" type="ordered locus">TPHA_0E00470</name>
</gene>
<dbReference type="Pfam" id="PF20993">
    <property type="entry name" value="CENPH"/>
    <property type="match status" value="1"/>
</dbReference>
<dbReference type="InterPro" id="IPR048744">
    <property type="entry name" value="MCM16"/>
</dbReference>
<dbReference type="EMBL" id="HE612860">
    <property type="protein sequence ID" value="CCE63143.1"/>
    <property type="molecule type" value="Genomic_DNA"/>
</dbReference>
<dbReference type="RefSeq" id="XP_003685577.1">
    <property type="nucleotide sequence ID" value="XM_003685529.1"/>
</dbReference>
<keyword evidence="4" id="KW-1185">Reference proteome</keyword>
<proteinExistence type="predicted"/>
<dbReference type="KEGG" id="tpf:TPHA_0E00470"/>
<dbReference type="OMA" id="QIHSGYT"/>
<dbReference type="AlphaFoldDB" id="G8BTB5"/>
<evidence type="ECO:0000313" key="3">
    <source>
        <dbReference type="EMBL" id="CCE63143.1"/>
    </source>
</evidence>
<keyword evidence="1" id="KW-0175">Coiled coil</keyword>
<name>G8BTB5_TETPH</name>
<dbReference type="STRING" id="1071381.G8BTB5"/>